<gene>
    <name evidence="1" type="ORF">J121_1586</name>
</gene>
<evidence type="ECO:0000313" key="1">
    <source>
        <dbReference type="EMBL" id="KNH00959.1"/>
    </source>
</evidence>
<name>A0A0L1KAR1_9SPHN</name>
<sequence length="38" mass="4047">MPYIGATATPGGYHDASKMETLAPCKLLLSWAHSTRAV</sequence>
<dbReference type="AlphaFoldDB" id="A0A0L1KAR1"/>
<reference evidence="1" key="1">
    <citation type="submission" date="2015-02" db="EMBL/GenBank/DDBJ databases">
        <authorList>
            <person name="Chooi Y.-H."/>
        </authorList>
    </citation>
    <scope>NUCLEOTIDE SEQUENCE [LARGE SCALE GENOMIC DNA]</scope>
    <source>
        <strain evidence="1">LAMA 915</strain>
    </source>
</reference>
<accession>A0A0L1KAR1</accession>
<evidence type="ECO:0000313" key="2">
    <source>
        <dbReference type="Proteomes" id="UP000037446"/>
    </source>
</evidence>
<dbReference type="Proteomes" id="UP000037446">
    <property type="component" value="Unassembled WGS sequence"/>
</dbReference>
<organism evidence="1 2">
    <name type="scientific">Qipengyuania citrea LAMA 915</name>
    <dbReference type="NCBI Taxonomy" id="1306953"/>
    <lineage>
        <taxon>Bacteria</taxon>
        <taxon>Pseudomonadati</taxon>
        <taxon>Pseudomonadota</taxon>
        <taxon>Alphaproteobacteria</taxon>
        <taxon>Sphingomonadales</taxon>
        <taxon>Erythrobacteraceae</taxon>
        <taxon>Qipengyuania</taxon>
    </lineage>
</organism>
<proteinExistence type="predicted"/>
<dbReference type="EMBL" id="JYNE01000028">
    <property type="protein sequence ID" value="KNH00959.1"/>
    <property type="molecule type" value="Genomic_DNA"/>
</dbReference>
<protein>
    <submittedName>
        <fullName evidence="1">Uncharacterized protein</fullName>
    </submittedName>
</protein>
<comment type="caution">
    <text evidence="1">The sequence shown here is derived from an EMBL/GenBank/DDBJ whole genome shotgun (WGS) entry which is preliminary data.</text>
</comment>